<evidence type="ECO:0000259" key="4">
    <source>
        <dbReference type="Pfam" id="PF25154"/>
    </source>
</evidence>
<proteinExistence type="predicted"/>
<dbReference type="InterPro" id="IPR056856">
    <property type="entry name" value="TPR_AP5Z1_C"/>
</dbReference>
<dbReference type="PANTHER" id="PTHR46488">
    <property type="entry name" value="AP-5 COMPLEX SUBUNIT ZETA-1"/>
    <property type="match status" value="1"/>
</dbReference>
<evidence type="ECO:0000256" key="1">
    <source>
        <dbReference type="SAM" id="MobiDB-lite"/>
    </source>
</evidence>
<dbReference type="Pfam" id="PF25154">
    <property type="entry name" value="TPR_AP5Z1_C"/>
    <property type="match status" value="2"/>
</dbReference>
<dbReference type="FunCoup" id="A0A152A3G2">
    <property type="interactions" value="11"/>
</dbReference>
<dbReference type="EMBL" id="LODT01000013">
    <property type="protein sequence ID" value="KYR00749.1"/>
    <property type="molecule type" value="Genomic_DNA"/>
</dbReference>
<feature type="domain" description="AP-5 complex subunit zeta-1 ARM repeats" evidence="2">
    <location>
        <begin position="304"/>
        <end position="423"/>
    </location>
</feature>
<dbReference type="AlphaFoldDB" id="A0A152A3G2"/>
<organism evidence="5 6">
    <name type="scientific">Tieghemostelium lacteum</name>
    <name type="common">Slime mold</name>
    <name type="synonym">Dictyostelium lacteum</name>
    <dbReference type="NCBI Taxonomy" id="361077"/>
    <lineage>
        <taxon>Eukaryota</taxon>
        <taxon>Amoebozoa</taxon>
        <taxon>Evosea</taxon>
        <taxon>Eumycetozoa</taxon>
        <taxon>Dictyostelia</taxon>
        <taxon>Dictyosteliales</taxon>
        <taxon>Raperosteliaceae</taxon>
        <taxon>Tieghemostelium</taxon>
    </lineage>
</organism>
<gene>
    <name evidence="5" type="ORF">DLAC_02792</name>
</gene>
<keyword evidence="6" id="KW-1185">Reference proteome</keyword>
<evidence type="ECO:0000313" key="6">
    <source>
        <dbReference type="Proteomes" id="UP000076078"/>
    </source>
</evidence>
<sequence>MNTNALNIKDLFSKIEVSLRNPKSKESLDLLKLLYKITVNYKTRDLTSLKLKTVNIEKLSKLIIDINTPFKIKLLLISIISKISNVEPQILTIKNLKTYEPKQLAILLSLLLSTCTHTPLFLESTPLIIQSLVTQDQILRSVSFPSALIHVRQYTDSLTNSQIKPIETQLVQFLLHASLVSDQKQSTGFFKIGNTTTAVPVTELDGSVTIEFFTVLNNSMVYTEDQIFNIYSFSMLYTWLTNLYKPGLIASDTSEEGTQRVMNSTFLNTIVSYCLRIIDQSKLKPNPYDGGSGRNDVYDNLPVTALLESVRILDYLCRLDSNLIAKIFPTVQKAYQLHLPSSRTTNENSGYVLLALLQFFLNHSHTLVYDPEPLFKAYFQTYLPRTFTNSFVAFETLNFCLKNQEVILKNTNVFNLYFPPIFKCLAWFPHSFYMEFQELFPSFISPNTFIEVFHLLLDLPLLTLSMESSLIEQKRYSNVVNAQNASNQSSFSSYPQLFEPSASEFAVEATWSEFRVLYNYLLRNESGVNINFWSSTTLPLLYQLCKKSPITPRCYGSCELVSPLLDIYFDVLLEYGDRSIFVQLLPVLLERFDQIFPFEIYQKKIKENLIEKVLTIFKAYPNLIISEKDLIISVISEGRLMIKDSLTLTLCWIIGEYTSTFVGTQVTAEVFSDYYEALELLTYERINSIKMDAVSGSSSSSLTTANNIQSSNVNIFTSSLSIVDTPQNQYNITLMLILIGSLTKLSSRWPDATSRVILCLLKVISYHQYFDSQVIQRANECISLLKFPSFAAAIYNGEPHYNSSFYIESISKDSQTSLSFLFPSSSNIDNNNSNSQLQNQNANSSNSGSIHPYILK</sequence>
<dbReference type="Pfam" id="PF25153">
    <property type="entry name" value="TPR_AP5Z1"/>
    <property type="match status" value="1"/>
</dbReference>
<feature type="region of interest" description="Disordered" evidence="1">
    <location>
        <begin position="832"/>
        <end position="856"/>
    </location>
</feature>
<feature type="compositionally biased region" description="Low complexity" evidence="1">
    <location>
        <begin position="832"/>
        <end position="849"/>
    </location>
</feature>
<name>A0A152A3G2_TIELA</name>
<dbReference type="GO" id="GO:0044599">
    <property type="term" value="C:AP-5 adaptor complex"/>
    <property type="evidence" value="ECO:0007669"/>
    <property type="project" value="InterPro"/>
</dbReference>
<dbReference type="InterPro" id="IPR028222">
    <property type="entry name" value="AP5Z1"/>
</dbReference>
<dbReference type="OMA" id="LMLAYEF"/>
<dbReference type="PANTHER" id="PTHR46488:SF1">
    <property type="entry name" value="AP-5 COMPLEX SUBUNIT ZETA-1"/>
    <property type="match status" value="1"/>
</dbReference>
<dbReference type="InterPro" id="IPR055450">
    <property type="entry name" value="AP5Z1_ARM"/>
</dbReference>
<feature type="domain" description="AP-5 complex subunit zeta-1 N-terminal TPR" evidence="3">
    <location>
        <begin position="9"/>
        <end position="254"/>
    </location>
</feature>
<evidence type="ECO:0000313" key="5">
    <source>
        <dbReference type="EMBL" id="KYR00749.1"/>
    </source>
</evidence>
<evidence type="ECO:0000259" key="2">
    <source>
        <dbReference type="Pfam" id="PF14764"/>
    </source>
</evidence>
<dbReference type="Proteomes" id="UP000076078">
    <property type="component" value="Unassembled WGS sequence"/>
</dbReference>
<dbReference type="Pfam" id="PF14764">
    <property type="entry name" value="SPG48"/>
    <property type="match status" value="1"/>
</dbReference>
<feature type="domain" description="AP-5 complex subunit zeta-1 C-terminal TPR" evidence="4">
    <location>
        <begin position="435"/>
        <end position="695"/>
    </location>
</feature>
<comment type="caution">
    <text evidence="5">The sequence shown here is derived from an EMBL/GenBank/DDBJ whole genome shotgun (WGS) entry which is preliminary data.</text>
</comment>
<dbReference type="InterPro" id="IPR056857">
    <property type="entry name" value="TPR_AP5Z1_N"/>
</dbReference>
<dbReference type="OrthoDB" id="17899at2759"/>
<feature type="domain" description="AP-5 complex subunit zeta-1 C-terminal TPR" evidence="4">
    <location>
        <begin position="727"/>
        <end position="821"/>
    </location>
</feature>
<dbReference type="InParanoid" id="A0A152A3G2"/>
<dbReference type="STRING" id="361077.A0A152A3G2"/>
<evidence type="ECO:0000259" key="3">
    <source>
        <dbReference type="Pfam" id="PF25153"/>
    </source>
</evidence>
<reference evidence="5 6" key="1">
    <citation type="submission" date="2015-12" db="EMBL/GenBank/DDBJ databases">
        <title>Dictyostelia acquired genes for synthesis and detection of signals that induce cell-type specialization by lateral gene transfer from prokaryotes.</title>
        <authorList>
            <person name="Gloeckner G."/>
            <person name="Schaap P."/>
        </authorList>
    </citation>
    <scope>NUCLEOTIDE SEQUENCE [LARGE SCALE GENOMIC DNA]</scope>
    <source>
        <strain evidence="5 6">TK</strain>
    </source>
</reference>
<protein>
    <recommendedName>
        <fullName evidence="7">AP-5 complex subunit beta-1</fullName>
    </recommendedName>
</protein>
<evidence type="ECO:0008006" key="7">
    <source>
        <dbReference type="Google" id="ProtNLM"/>
    </source>
</evidence>
<accession>A0A152A3G2</accession>